<dbReference type="STRING" id="366584.SAMN05216377_11651"/>
<accession>A0A1G7XPW8</accession>
<proteinExistence type="predicted"/>
<dbReference type="OrthoDB" id="5182724at2"/>
<evidence type="ECO:0000313" key="3">
    <source>
        <dbReference type="EMBL" id="SDG86259.1"/>
    </source>
</evidence>
<sequence length="140" mass="14979">MTAEPNTTEPWLSLVVDASPALLAVVRGGIEAWLRNLRWRPEDIAPVVSAVSEAAGNAMEHAYRTEEPGTVTVDLAVERTSAGRRVCVEVSDRGSWRPAGSEPGRGNGIALMSALMAEVRVDARPEGTTVHLCSPWLHPG</sequence>
<dbReference type="GO" id="GO:0004674">
    <property type="term" value="F:protein serine/threonine kinase activity"/>
    <property type="evidence" value="ECO:0007669"/>
    <property type="project" value="UniProtKB-KW"/>
</dbReference>
<keyword evidence="4" id="KW-1185">Reference proteome</keyword>
<feature type="domain" description="Histidine kinase/HSP90-like ATPase" evidence="2">
    <location>
        <begin position="17"/>
        <end position="132"/>
    </location>
</feature>
<evidence type="ECO:0000259" key="2">
    <source>
        <dbReference type="Pfam" id="PF13581"/>
    </source>
</evidence>
<organism evidence="3 4">
    <name type="scientific">Pseudonocardia oroxyli</name>
    <dbReference type="NCBI Taxonomy" id="366584"/>
    <lineage>
        <taxon>Bacteria</taxon>
        <taxon>Bacillati</taxon>
        <taxon>Actinomycetota</taxon>
        <taxon>Actinomycetes</taxon>
        <taxon>Pseudonocardiales</taxon>
        <taxon>Pseudonocardiaceae</taxon>
        <taxon>Pseudonocardia</taxon>
    </lineage>
</organism>
<dbReference type="InterPro" id="IPR050267">
    <property type="entry name" value="Anti-sigma-factor_SerPK"/>
</dbReference>
<dbReference type="Proteomes" id="UP000198967">
    <property type="component" value="Unassembled WGS sequence"/>
</dbReference>
<dbReference type="CDD" id="cd16936">
    <property type="entry name" value="HATPase_RsbW-like"/>
    <property type="match status" value="1"/>
</dbReference>
<dbReference type="AlphaFoldDB" id="A0A1G7XPW8"/>
<dbReference type="PANTHER" id="PTHR35526">
    <property type="entry name" value="ANTI-SIGMA-F FACTOR RSBW-RELATED"/>
    <property type="match status" value="1"/>
</dbReference>
<dbReference type="Pfam" id="PF13581">
    <property type="entry name" value="HATPase_c_2"/>
    <property type="match status" value="1"/>
</dbReference>
<dbReference type="SUPFAM" id="SSF55874">
    <property type="entry name" value="ATPase domain of HSP90 chaperone/DNA topoisomerase II/histidine kinase"/>
    <property type="match status" value="1"/>
</dbReference>
<evidence type="ECO:0000313" key="4">
    <source>
        <dbReference type="Proteomes" id="UP000198967"/>
    </source>
</evidence>
<gene>
    <name evidence="3" type="ORF">SAMN05216377_11651</name>
</gene>
<dbReference type="PANTHER" id="PTHR35526:SF3">
    <property type="entry name" value="ANTI-SIGMA-F FACTOR RSBW"/>
    <property type="match status" value="1"/>
</dbReference>
<keyword evidence="3" id="KW-0808">Transferase</keyword>
<name>A0A1G7XPW8_PSEOR</name>
<dbReference type="InterPro" id="IPR036890">
    <property type="entry name" value="HATPase_C_sf"/>
</dbReference>
<dbReference type="Gene3D" id="3.30.565.10">
    <property type="entry name" value="Histidine kinase-like ATPase, C-terminal domain"/>
    <property type="match status" value="1"/>
</dbReference>
<reference evidence="3 4" key="1">
    <citation type="submission" date="2016-10" db="EMBL/GenBank/DDBJ databases">
        <authorList>
            <person name="de Groot N.N."/>
        </authorList>
    </citation>
    <scope>NUCLEOTIDE SEQUENCE [LARGE SCALE GENOMIC DNA]</scope>
    <source>
        <strain evidence="3 4">CGMCC 4.3143</strain>
    </source>
</reference>
<protein>
    <submittedName>
        <fullName evidence="3">Serine/threonine-protein kinase RsbW</fullName>
    </submittedName>
</protein>
<dbReference type="RefSeq" id="WP_143030171.1">
    <property type="nucleotide sequence ID" value="NZ_FNBE01000016.1"/>
</dbReference>
<dbReference type="InterPro" id="IPR003594">
    <property type="entry name" value="HATPase_dom"/>
</dbReference>
<evidence type="ECO:0000256" key="1">
    <source>
        <dbReference type="ARBA" id="ARBA00022527"/>
    </source>
</evidence>
<keyword evidence="3" id="KW-0418">Kinase</keyword>
<dbReference type="EMBL" id="FNBE01000016">
    <property type="protein sequence ID" value="SDG86259.1"/>
    <property type="molecule type" value="Genomic_DNA"/>
</dbReference>
<keyword evidence="1" id="KW-0723">Serine/threonine-protein kinase</keyword>